<dbReference type="PANTHER" id="PTHR42878">
    <property type="entry name" value="TWO-COMPONENT HISTIDINE KINASE"/>
    <property type="match status" value="1"/>
</dbReference>
<dbReference type="Pfam" id="PF13426">
    <property type="entry name" value="PAS_9"/>
    <property type="match status" value="1"/>
</dbReference>
<dbReference type="GO" id="GO:0005524">
    <property type="term" value="F:ATP binding"/>
    <property type="evidence" value="ECO:0007669"/>
    <property type="project" value="UniProtKB-KW"/>
</dbReference>
<evidence type="ECO:0000259" key="14">
    <source>
        <dbReference type="PROSITE" id="PS50112"/>
    </source>
</evidence>
<evidence type="ECO:0000256" key="2">
    <source>
        <dbReference type="ARBA" id="ARBA00004141"/>
    </source>
</evidence>
<evidence type="ECO:0000256" key="9">
    <source>
        <dbReference type="ARBA" id="ARBA00022840"/>
    </source>
</evidence>
<dbReference type="InterPro" id="IPR050351">
    <property type="entry name" value="BphY/WalK/GraS-like"/>
</dbReference>
<dbReference type="PANTHER" id="PTHR42878:SF7">
    <property type="entry name" value="SENSOR HISTIDINE KINASE GLRK"/>
    <property type="match status" value="1"/>
</dbReference>
<dbReference type="InterPro" id="IPR035965">
    <property type="entry name" value="PAS-like_dom_sf"/>
</dbReference>
<evidence type="ECO:0000256" key="3">
    <source>
        <dbReference type="ARBA" id="ARBA00012438"/>
    </source>
</evidence>
<evidence type="ECO:0000256" key="4">
    <source>
        <dbReference type="ARBA" id="ARBA00022553"/>
    </source>
</evidence>
<dbReference type="GO" id="GO:0000156">
    <property type="term" value="F:phosphorelay response regulator activity"/>
    <property type="evidence" value="ECO:0007669"/>
    <property type="project" value="TreeGrafter"/>
</dbReference>
<dbReference type="EC" id="2.7.13.3" evidence="3"/>
<keyword evidence="10" id="KW-1133">Transmembrane helix</keyword>
<sequence>MASQAKKITYTDITESQQAKDISYQQSLEEKALLAAIVDSSDDAIISKTLDSIIMTWNHAAEEMFGYTAAEAIGKPITMIVPPELQHEEVEIIKKLKAGIRIRHYETIRVRKDKKRIDVSLSISPIKDSEGRIIGGAKIARDISEQKAEERRKDEFISMASHELKTPITSLKGFTQVLLRRFKQQDDENTVHLLSRMNWQLDKITKRINEMLDVSVMENGHLEYHKELFALDTLVQEVVEAVQETTQTHQIMIENQVPVQVFADKDRIEQVMMNLLTNAIKYSPQVDRVLVRVETDTTGENAIIQVQDFGSGIARVHQRKIFQRFYRVSEQKKQTSSGLGIGLYICDEIMKRHGGQIKVKSEHGKGSTFTVILPCQDDN</sequence>
<feature type="domain" description="PAS" evidence="14">
    <location>
        <begin position="30"/>
        <end position="84"/>
    </location>
</feature>
<dbReference type="NCBIfam" id="TIGR00229">
    <property type="entry name" value="sensory_box"/>
    <property type="match status" value="1"/>
</dbReference>
<dbReference type="SUPFAM" id="SSF55785">
    <property type="entry name" value="PYP-like sensor domain (PAS domain)"/>
    <property type="match status" value="1"/>
</dbReference>
<evidence type="ECO:0000256" key="1">
    <source>
        <dbReference type="ARBA" id="ARBA00000085"/>
    </source>
</evidence>
<dbReference type="SUPFAM" id="SSF55874">
    <property type="entry name" value="ATPase domain of HSP90 chaperone/DNA topoisomerase II/histidine kinase"/>
    <property type="match status" value="1"/>
</dbReference>
<accession>A0A402ADX7</accession>
<keyword evidence="4" id="KW-0597">Phosphoprotein</keyword>
<evidence type="ECO:0000256" key="7">
    <source>
        <dbReference type="ARBA" id="ARBA00022741"/>
    </source>
</evidence>
<feature type="domain" description="Histidine kinase" evidence="13">
    <location>
        <begin position="159"/>
        <end position="377"/>
    </location>
</feature>
<dbReference type="SMART" id="SM00388">
    <property type="entry name" value="HisKA"/>
    <property type="match status" value="1"/>
</dbReference>
<keyword evidence="6" id="KW-0812">Transmembrane</keyword>
<dbReference type="FunFam" id="1.10.287.130:FF:000001">
    <property type="entry name" value="Two-component sensor histidine kinase"/>
    <property type="match status" value="1"/>
</dbReference>
<dbReference type="PROSITE" id="PS50112">
    <property type="entry name" value="PAS"/>
    <property type="match status" value="1"/>
</dbReference>
<reference evidence="17" key="1">
    <citation type="submission" date="2018-12" db="EMBL/GenBank/DDBJ databases">
        <title>Tengunoibacter tsumagoiensis gen. nov., sp. nov., Dictyobacter kobayashii sp. nov., D. alpinus sp. nov., and D. joshuensis sp. nov. and description of Dictyobacteraceae fam. nov. within the order Ktedonobacterales isolated from Tengu-no-mugimeshi.</title>
        <authorList>
            <person name="Wang C.M."/>
            <person name="Zheng Y."/>
            <person name="Sakai Y."/>
            <person name="Toyoda A."/>
            <person name="Minakuchi Y."/>
            <person name="Abe K."/>
            <person name="Yokota A."/>
            <person name="Yabe S."/>
        </authorList>
    </citation>
    <scope>NUCLEOTIDE SEQUENCE [LARGE SCALE GENOMIC DNA]</scope>
    <source>
        <strain evidence="17">Uno11</strain>
    </source>
</reference>
<dbReference type="SMART" id="SM00091">
    <property type="entry name" value="PAS"/>
    <property type="match status" value="1"/>
</dbReference>
<dbReference type="CDD" id="cd00082">
    <property type="entry name" value="HisKA"/>
    <property type="match status" value="1"/>
</dbReference>
<gene>
    <name evidence="16" type="ORF">KDK_11100</name>
</gene>
<dbReference type="Pfam" id="PF02518">
    <property type="entry name" value="HATPase_c"/>
    <property type="match status" value="1"/>
</dbReference>
<dbReference type="CDD" id="cd00130">
    <property type="entry name" value="PAS"/>
    <property type="match status" value="1"/>
</dbReference>
<dbReference type="GO" id="GO:0000155">
    <property type="term" value="F:phosphorelay sensor kinase activity"/>
    <property type="evidence" value="ECO:0007669"/>
    <property type="project" value="InterPro"/>
</dbReference>
<evidence type="ECO:0000256" key="10">
    <source>
        <dbReference type="ARBA" id="ARBA00022989"/>
    </source>
</evidence>
<dbReference type="SMART" id="SM00387">
    <property type="entry name" value="HATPase_c"/>
    <property type="match status" value="1"/>
</dbReference>
<dbReference type="OrthoDB" id="9790669at2"/>
<dbReference type="Proteomes" id="UP000287188">
    <property type="component" value="Unassembled WGS sequence"/>
</dbReference>
<dbReference type="CDD" id="cd00075">
    <property type="entry name" value="HATPase"/>
    <property type="match status" value="1"/>
</dbReference>
<protein>
    <recommendedName>
        <fullName evidence="3">histidine kinase</fullName>
        <ecNumber evidence="3">2.7.13.3</ecNumber>
    </recommendedName>
</protein>
<feature type="domain" description="PAC" evidence="15">
    <location>
        <begin position="103"/>
        <end position="155"/>
    </location>
</feature>
<dbReference type="EMBL" id="BIFS01000001">
    <property type="protein sequence ID" value="GCE17310.1"/>
    <property type="molecule type" value="Genomic_DNA"/>
</dbReference>
<keyword evidence="8" id="KW-0418">Kinase</keyword>
<dbReference type="AlphaFoldDB" id="A0A402ADX7"/>
<dbReference type="InterPro" id="IPR036890">
    <property type="entry name" value="HATPase_C_sf"/>
</dbReference>
<dbReference type="GO" id="GO:0007234">
    <property type="term" value="P:osmosensory signaling via phosphorelay pathway"/>
    <property type="evidence" value="ECO:0007669"/>
    <property type="project" value="TreeGrafter"/>
</dbReference>
<dbReference type="InterPro" id="IPR000014">
    <property type="entry name" value="PAS"/>
</dbReference>
<dbReference type="GO" id="GO:0016020">
    <property type="term" value="C:membrane"/>
    <property type="evidence" value="ECO:0007669"/>
    <property type="project" value="UniProtKB-SubCell"/>
</dbReference>
<keyword evidence="12" id="KW-0472">Membrane</keyword>
<dbReference type="RefSeq" id="WP_126549015.1">
    <property type="nucleotide sequence ID" value="NZ_BIFS01000001.1"/>
</dbReference>
<dbReference type="PROSITE" id="PS50109">
    <property type="entry name" value="HIS_KIN"/>
    <property type="match status" value="1"/>
</dbReference>
<dbReference type="InterPro" id="IPR004358">
    <property type="entry name" value="Sig_transdc_His_kin-like_C"/>
</dbReference>
<dbReference type="GO" id="GO:0030295">
    <property type="term" value="F:protein kinase activator activity"/>
    <property type="evidence" value="ECO:0007669"/>
    <property type="project" value="TreeGrafter"/>
</dbReference>
<evidence type="ECO:0000259" key="15">
    <source>
        <dbReference type="PROSITE" id="PS50113"/>
    </source>
</evidence>
<evidence type="ECO:0000313" key="17">
    <source>
        <dbReference type="Proteomes" id="UP000287188"/>
    </source>
</evidence>
<keyword evidence="17" id="KW-1185">Reference proteome</keyword>
<evidence type="ECO:0000256" key="11">
    <source>
        <dbReference type="ARBA" id="ARBA00023012"/>
    </source>
</evidence>
<keyword evidence="11" id="KW-0902">Two-component regulatory system</keyword>
<dbReference type="InterPro" id="IPR003594">
    <property type="entry name" value="HATPase_dom"/>
</dbReference>
<keyword evidence="9" id="KW-0067">ATP-binding</keyword>
<evidence type="ECO:0000256" key="5">
    <source>
        <dbReference type="ARBA" id="ARBA00022679"/>
    </source>
</evidence>
<evidence type="ECO:0000256" key="8">
    <source>
        <dbReference type="ARBA" id="ARBA00022777"/>
    </source>
</evidence>
<evidence type="ECO:0000256" key="12">
    <source>
        <dbReference type="ARBA" id="ARBA00023136"/>
    </source>
</evidence>
<dbReference type="Gene3D" id="1.10.287.130">
    <property type="match status" value="1"/>
</dbReference>
<dbReference type="FunFam" id="3.30.565.10:FF:000006">
    <property type="entry name" value="Sensor histidine kinase WalK"/>
    <property type="match status" value="1"/>
</dbReference>
<dbReference type="PROSITE" id="PS50113">
    <property type="entry name" value="PAC"/>
    <property type="match status" value="1"/>
</dbReference>
<evidence type="ECO:0000256" key="6">
    <source>
        <dbReference type="ARBA" id="ARBA00022692"/>
    </source>
</evidence>
<dbReference type="PRINTS" id="PR00344">
    <property type="entry name" value="BCTRLSENSOR"/>
</dbReference>
<evidence type="ECO:0000313" key="16">
    <source>
        <dbReference type="EMBL" id="GCE17310.1"/>
    </source>
</evidence>
<dbReference type="Gene3D" id="3.30.565.10">
    <property type="entry name" value="Histidine kinase-like ATPase, C-terminal domain"/>
    <property type="match status" value="1"/>
</dbReference>
<keyword evidence="5" id="KW-0808">Transferase</keyword>
<dbReference type="InterPro" id="IPR036097">
    <property type="entry name" value="HisK_dim/P_sf"/>
</dbReference>
<comment type="subcellular location">
    <subcellularLocation>
        <location evidence="2">Membrane</location>
        <topology evidence="2">Multi-pass membrane protein</topology>
    </subcellularLocation>
</comment>
<dbReference type="InterPro" id="IPR000700">
    <property type="entry name" value="PAS-assoc_C"/>
</dbReference>
<dbReference type="Pfam" id="PF00512">
    <property type="entry name" value="HisKA"/>
    <property type="match status" value="1"/>
</dbReference>
<keyword evidence="7" id="KW-0547">Nucleotide-binding</keyword>
<comment type="catalytic activity">
    <reaction evidence="1">
        <text>ATP + protein L-histidine = ADP + protein N-phospho-L-histidine.</text>
        <dbReference type="EC" id="2.7.13.3"/>
    </reaction>
</comment>
<dbReference type="Gene3D" id="3.30.450.20">
    <property type="entry name" value="PAS domain"/>
    <property type="match status" value="1"/>
</dbReference>
<proteinExistence type="predicted"/>
<name>A0A402ADX7_9CHLR</name>
<organism evidence="16 17">
    <name type="scientific">Dictyobacter kobayashii</name>
    <dbReference type="NCBI Taxonomy" id="2014872"/>
    <lineage>
        <taxon>Bacteria</taxon>
        <taxon>Bacillati</taxon>
        <taxon>Chloroflexota</taxon>
        <taxon>Ktedonobacteria</taxon>
        <taxon>Ktedonobacterales</taxon>
        <taxon>Dictyobacteraceae</taxon>
        <taxon>Dictyobacter</taxon>
    </lineage>
</organism>
<evidence type="ECO:0000259" key="13">
    <source>
        <dbReference type="PROSITE" id="PS50109"/>
    </source>
</evidence>
<dbReference type="InterPro" id="IPR005467">
    <property type="entry name" value="His_kinase_dom"/>
</dbReference>
<dbReference type="InterPro" id="IPR003661">
    <property type="entry name" value="HisK_dim/P_dom"/>
</dbReference>
<dbReference type="SUPFAM" id="SSF47384">
    <property type="entry name" value="Homodimeric domain of signal transducing histidine kinase"/>
    <property type="match status" value="1"/>
</dbReference>
<comment type="caution">
    <text evidence="16">The sequence shown here is derived from an EMBL/GenBank/DDBJ whole genome shotgun (WGS) entry which is preliminary data.</text>
</comment>